<organism evidence="15 16">
    <name type="scientific">Didymella rabiei</name>
    <name type="common">Chickpea ascochyta blight fungus</name>
    <name type="synonym">Mycosphaerella rabiei</name>
    <dbReference type="NCBI Taxonomy" id="5454"/>
    <lineage>
        <taxon>Eukaryota</taxon>
        <taxon>Fungi</taxon>
        <taxon>Dikarya</taxon>
        <taxon>Ascomycota</taxon>
        <taxon>Pezizomycotina</taxon>
        <taxon>Dothideomycetes</taxon>
        <taxon>Pleosporomycetidae</taxon>
        <taxon>Pleosporales</taxon>
        <taxon>Pleosporineae</taxon>
        <taxon>Didymellaceae</taxon>
        <taxon>Ascochyta</taxon>
    </lineage>
</organism>
<feature type="transmembrane region" description="Helical" evidence="13">
    <location>
        <begin position="766"/>
        <end position="784"/>
    </location>
</feature>
<dbReference type="GO" id="GO:0051267">
    <property type="term" value="F:CP2 mannose-ethanolamine phosphotransferase activity"/>
    <property type="evidence" value="ECO:0007669"/>
    <property type="project" value="TreeGrafter"/>
</dbReference>
<name>A0A162X9Z9_DIDRA</name>
<comment type="similarity">
    <text evidence="3 13">Belongs to the PIGG/PIGN/PIGO family. PIGG subfamily.</text>
</comment>
<evidence type="ECO:0000256" key="3">
    <source>
        <dbReference type="ARBA" id="ARBA00005315"/>
    </source>
</evidence>
<keyword evidence="10 13" id="KW-0472">Membrane</keyword>
<accession>A0A162X9Z9</accession>
<protein>
    <recommendedName>
        <fullName evidence="4 13">GPI ethanolamine phosphate transferase 2</fullName>
    </recommendedName>
</protein>
<feature type="transmembrane region" description="Helical" evidence="13">
    <location>
        <begin position="569"/>
        <end position="585"/>
    </location>
</feature>
<feature type="transmembrane region" description="Helical" evidence="13">
    <location>
        <begin position="944"/>
        <end position="969"/>
    </location>
</feature>
<comment type="caution">
    <text evidence="15">The sequence shown here is derived from an EMBL/GenBank/DDBJ whole genome shotgun (WGS) entry which is preliminary data.</text>
</comment>
<dbReference type="SUPFAM" id="SSF53649">
    <property type="entry name" value="Alkaline phosphatase-like"/>
    <property type="match status" value="1"/>
</dbReference>
<keyword evidence="7 13" id="KW-0812">Transmembrane</keyword>
<feature type="transmembrane region" description="Helical" evidence="13">
    <location>
        <begin position="488"/>
        <end position="507"/>
    </location>
</feature>
<dbReference type="InterPro" id="IPR002591">
    <property type="entry name" value="Phosphodiest/P_Trfase"/>
</dbReference>
<dbReference type="InterPro" id="IPR045687">
    <property type="entry name" value="PIGG/GPI7_C"/>
</dbReference>
<evidence type="ECO:0000256" key="2">
    <source>
        <dbReference type="ARBA" id="ARBA00004687"/>
    </source>
</evidence>
<reference evidence="15 16" key="1">
    <citation type="journal article" date="2016" name="Sci. Rep.">
        <title>Draft genome sequencing and secretome analysis of fungal phytopathogen Ascochyta rabiei provides insight into the necrotrophic effector repertoire.</title>
        <authorList>
            <person name="Verma S."/>
            <person name="Gazara R.K."/>
            <person name="Nizam S."/>
            <person name="Parween S."/>
            <person name="Chattopadhyay D."/>
            <person name="Verma P.K."/>
        </authorList>
    </citation>
    <scope>NUCLEOTIDE SEQUENCE [LARGE SCALE GENOMIC DNA]</scope>
    <source>
        <strain evidence="15 16">ArDII</strain>
    </source>
</reference>
<sequence length="972" mass="109003">MGKRTVLLVLANLLVPVAILIFATGFFPYKPFMPGLAEYEETEWTGIDVGVSRDPPKAPFDKLVFMVVDALRSDFVYSAESGMSFVQSLIREGTALPFTAHATSPTITMPRVKAITTGSIPSFLDVILNFAESDTTSTLAAQDTWLAQIKAKRFEDKQGKLVMYGDDTWLKLFPDFFERADGTSSFFVSVSLLYSWICSSNAMLILDAQDFTEVDNNVTRHVPNELMNSDWDAMIMHYLGLDHIGHKAGPKSPNMIPKQKEMDDIVRTIYGAIENEDHLANTLFVLCGDHGMNDGGNHGGSSPGETSPALVFMSPKLSKVTKLSDRLAWRRGPGFRSPIMPDTEGEFNYYMTVEQSDIAPTLAGLLGFPVPRNNLGVFLQDFLSLWDAEWDRIQLLYRNARQMKRIVEATYTSPSLKESFEDEALPVKEGQERCDQPDMTPGQLLACRWQGVVRSMANDEYKIASWHLVNFMRDSQDTMSSAASNYDVTRLVLGTALAFLICVLGLFTLPSLRPVSSAVIYYFLTTTLYAILMFATSYVEEEHNFWYWITSGWFFYLFLNSMRKRQTSAWAFHPALMVLIIHRVVRRWNQTGQKFAGADDIVNSGVFHGNSSFLLWILIGATYLDVTNRVSKHIARSVVTLGSPFYRKIPDPQPLEHHRMMGALVALPICGTAFVFKLAFTAQDAPELTYGITPGLMAWVETFNLVRLAQMVFVGLALSFAWVLYAEYQRSARRAYRSVNGHGDLAVAFFDLGTLFLLTQTKAQNIPLYLLFRLQFFFLSLLNLTSTQATLTSLLLSQTSFFALGLNNSISSIDLSNAYNGVSGYNVLGVGLLVFLSNWAGPVYWSIAGVLLLRLDGLPRSKQDNSKRAKSEKRSWVEREHAHLSQLARPQTDERMAQCGKEDVWMDHVALLTLFTGVMLASVMAACTALRTHLFIWTVFSPKYLFAMAWGTAWHLGVTVGLGGFVWWLGSW</sequence>
<dbReference type="Pfam" id="PF01663">
    <property type="entry name" value="Phosphodiest"/>
    <property type="match status" value="1"/>
</dbReference>
<proteinExistence type="inferred from homology"/>
<dbReference type="PANTHER" id="PTHR23072:SF0">
    <property type="entry name" value="GPI ETHANOLAMINE PHOSPHATE TRANSFERASE 2"/>
    <property type="match status" value="1"/>
</dbReference>
<dbReference type="Pfam" id="PF19316">
    <property type="entry name" value="PIGO_PIGG"/>
    <property type="match status" value="1"/>
</dbReference>
<feature type="transmembrane region" description="Helical" evidence="13">
    <location>
        <begin position="830"/>
        <end position="853"/>
    </location>
</feature>
<evidence type="ECO:0000256" key="13">
    <source>
        <dbReference type="RuleBase" id="RU367106"/>
    </source>
</evidence>
<comment type="function">
    <text evidence="12 13">Ethanolamine phosphate transferase involved in glycosylphosphatidylinositol-anchor biosynthesis. Transfers ethanolamine phosphate to the GPI second mannose.</text>
</comment>
<evidence type="ECO:0000256" key="9">
    <source>
        <dbReference type="ARBA" id="ARBA00022989"/>
    </source>
</evidence>
<evidence type="ECO:0000259" key="14">
    <source>
        <dbReference type="Pfam" id="PF19316"/>
    </source>
</evidence>
<keyword evidence="16" id="KW-1185">Reference proteome</keyword>
<evidence type="ECO:0000256" key="4">
    <source>
        <dbReference type="ARBA" id="ARBA00020830"/>
    </source>
</evidence>
<evidence type="ECO:0000256" key="5">
    <source>
        <dbReference type="ARBA" id="ARBA00022502"/>
    </source>
</evidence>
<dbReference type="EMBL" id="JYNV01000291">
    <property type="protein sequence ID" value="KZM19426.1"/>
    <property type="molecule type" value="Genomic_DNA"/>
</dbReference>
<dbReference type="GO" id="GO:0006506">
    <property type="term" value="P:GPI anchor biosynthetic process"/>
    <property type="evidence" value="ECO:0007669"/>
    <property type="project" value="UniProtKB-UniPathway"/>
</dbReference>
<comment type="subcellular location">
    <subcellularLocation>
        <location evidence="1 13">Endoplasmic reticulum membrane</location>
        <topology evidence="1 13">Multi-pass membrane protein</topology>
    </subcellularLocation>
</comment>
<evidence type="ECO:0000313" key="15">
    <source>
        <dbReference type="EMBL" id="KZM19426.1"/>
    </source>
</evidence>
<dbReference type="CDD" id="cd16024">
    <property type="entry name" value="GPI_EPT_2"/>
    <property type="match status" value="1"/>
</dbReference>
<evidence type="ECO:0000256" key="1">
    <source>
        <dbReference type="ARBA" id="ARBA00004477"/>
    </source>
</evidence>
<feature type="transmembrane region" description="Helical" evidence="13">
    <location>
        <begin position="661"/>
        <end position="680"/>
    </location>
</feature>
<feature type="transmembrane region" description="Helical" evidence="13">
    <location>
        <begin position="7"/>
        <end position="29"/>
    </location>
</feature>
<keyword evidence="9 13" id="KW-1133">Transmembrane helix</keyword>
<evidence type="ECO:0000256" key="10">
    <source>
        <dbReference type="ARBA" id="ARBA00023136"/>
    </source>
</evidence>
<feature type="transmembrane region" description="Helical" evidence="13">
    <location>
        <begin position="545"/>
        <end position="562"/>
    </location>
</feature>
<comment type="pathway">
    <text evidence="2 13">Glycolipid biosynthesis; glycosylphosphatidylinositol-anchor biosynthesis.</text>
</comment>
<dbReference type="GO" id="GO:0005789">
    <property type="term" value="C:endoplasmic reticulum membrane"/>
    <property type="evidence" value="ECO:0007669"/>
    <property type="project" value="UniProtKB-SubCell"/>
</dbReference>
<dbReference type="UniPathway" id="UPA00196"/>
<gene>
    <name evidence="15" type="ORF">ST47_g9342</name>
</gene>
<feature type="transmembrane region" description="Helical" evidence="13">
    <location>
        <begin position="519"/>
        <end position="539"/>
    </location>
</feature>
<feature type="transmembrane region" description="Helical" evidence="13">
    <location>
        <begin position="909"/>
        <end position="932"/>
    </location>
</feature>
<dbReference type="PANTHER" id="PTHR23072">
    <property type="entry name" value="PHOSPHATIDYLINOSITOL GLYCAN-RELATED"/>
    <property type="match status" value="1"/>
</dbReference>
<evidence type="ECO:0000256" key="12">
    <source>
        <dbReference type="ARBA" id="ARBA00056729"/>
    </source>
</evidence>
<feature type="domain" description="GPI ethanolamine phosphate transferase 2 C-terminal" evidence="14">
    <location>
        <begin position="483"/>
        <end position="972"/>
    </location>
</feature>
<keyword evidence="6 13" id="KW-0808">Transferase</keyword>
<keyword evidence="5 13" id="KW-0337">GPI-anchor biosynthesis</keyword>
<evidence type="ECO:0000256" key="6">
    <source>
        <dbReference type="ARBA" id="ARBA00022679"/>
    </source>
</evidence>
<dbReference type="FunFam" id="3.40.720.10:FF:000045">
    <property type="entry name" value="GPI ethanolamine phosphate transferase 2"/>
    <property type="match status" value="1"/>
</dbReference>
<dbReference type="InterPro" id="IPR039527">
    <property type="entry name" value="PIGG/GPI7"/>
</dbReference>
<feature type="transmembrane region" description="Helical" evidence="13">
    <location>
        <begin position="605"/>
        <end position="626"/>
    </location>
</feature>
<evidence type="ECO:0000256" key="8">
    <source>
        <dbReference type="ARBA" id="ARBA00022824"/>
    </source>
</evidence>
<feature type="transmembrane region" description="Helical" evidence="13">
    <location>
        <begin position="705"/>
        <end position="726"/>
    </location>
</feature>
<dbReference type="InterPro" id="IPR017850">
    <property type="entry name" value="Alkaline_phosphatase_core_sf"/>
</dbReference>
<dbReference type="Gene3D" id="3.40.720.10">
    <property type="entry name" value="Alkaline Phosphatase, subunit A"/>
    <property type="match status" value="1"/>
</dbReference>
<dbReference type="STRING" id="5454.A0A162X9Z9"/>
<dbReference type="AlphaFoldDB" id="A0A162X9Z9"/>
<dbReference type="InterPro" id="IPR037674">
    <property type="entry name" value="PIG-G_N"/>
</dbReference>
<evidence type="ECO:0000256" key="11">
    <source>
        <dbReference type="ARBA" id="ARBA00023180"/>
    </source>
</evidence>
<keyword evidence="8 13" id="KW-0256">Endoplasmic reticulum</keyword>
<evidence type="ECO:0000256" key="7">
    <source>
        <dbReference type="ARBA" id="ARBA00022692"/>
    </source>
</evidence>
<evidence type="ECO:0000313" key="16">
    <source>
        <dbReference type="Proteomes" id="UP000076837"/>
    </source>
</evidence>
<keyword evidence="11" id="KW-0325">Glycoprotein</keyword>
<dbReference type="Proteomes" id="UP000076837">
    <property type="component" value="Unassembled WGS sequence"/>
</dbReference>